<dbReference type="OrthoDB" id="10316190at2759"/>
<sequence length="204" mass="21664">MGYRKAKDPALTAFRATLFGAYASSVIIVAINSYLTYALTQPKPPFPIPTPLSIPLALGAIHLFAGCVGFMVYYTKSPKKFYIVVALCDFLLFEAYTYTAVGTFNVINSVGCAGLAKAGEKGLVGELMGVKGRVGFGMADLMAMDYTTCAEVKTSWAFMVIGGIMNLLAAVAAYFMHDRRGSRQRVGGGDGYGGGGYGGGYARY</sequence>
<evidence type="ECO:0000256" key="1">
    <source>
        <dbReference type="SAM" id="Phobius"/>
    </source>
</evidence>
<gene>
    <name evidence="2" type="ORF">N0V93_001946</name>
</gene>
<dbReference type="AlphaFoldDB" id="A0A9W8Z4I1"/>
<dbReference type="Proteomes" id="UP001140453">
    <property type="component" value="Unassembled WGS sequence"/>
</dbReference>
<feature type="transmembrane region" description="Helical" evidence="1">
    <location>
        <begin position="54"/>
        <end position="74"/>
    </location>
</feature>
<name>A0A9W8Z4I1_9PEZI</name>
<reference evidence="2" key="1">
    <citation type="submission" date="2022-10" db="EMBL/GenBank/DDBJ databases">
        <title>Tapping the CABI collections for fungal endophytes: first genome assemblies for Collariella, Neodidymelliopsis, Ascochyta clinopodiicola, Didymella pomorum, Didymosphaeria variabile, Neocosmospora piperis and Neocucurbitaria cava.</title>
        <authorList>
            <person name="Hill R."/>
        </authorList>
    </citation>
    <scope>NUCLEOTIDE SEQUENCE</scope>
    <source>
        <strain evidence="2">IMI 355082</strain>
    </source>
</reference>
<feature type="transmembrane region" description="Helical" evidence="1">
    <location>
        <begin position="156"/>
        <end position="175"/>
    </location>
</feature>
<dbReference type="EMBL" id="JAPEVB010000001">
    <property type="protein sequence ID" value="KAJ4397711.1"/>
    <property type="molecule type" value="Genomic_DNA"/>
</dbReference>
<keyword evidence="1" id="KW-1133">Transmembrane helix</keyword>
<comment type="caution">
    <text evidence="2">The sequence shown here is derived from an EMBL/GenBank/DDBJ whole genome shotgun (WGS) entry which is preliminary data.</text>
</comment>
<accession>A0A9W8Z4I1</accession>
<evidence type="ECO:0000313" key="2">
    <source>
        <dbReference type="EMBL" id="KAJ4397711.1"/>
    </source>
</evidence>
<protein>
    <submittedName>
        <fullName evidence="2">Uncharacterized protein</fullName>
    </submittedName>
</protein>
<feature type="transmembrane region" description="Helical" evidence="1">
    <location>
        <begin position="81"/>
        <end position="101"/>
    </location>
</feature>
<proteinExistence type="predicted"/>
<keyword evidence="1" id="KW-0472">Membrane</keyword>
<feature type="transmembrane region" description="Helical" evidence="1">
    <location>
        <begin position="12"/>
        <end position="34"/>
    </location>
</feature>
<keyword evidence="1" id="KW-0812">Transmembrane</keyword>
<keyword evidence="3" id="KW-1185">Reference proteome</keyword>
<evidence type="ECO:0000313" key="3">
    <source>
        <dbReference type="Proteomes" id="UP001140453"/>
    </source>
</evidence>
<organism evidence="2 3">
    <name type="scientific">Gnomoniopsis smithogilvyi</name>
    <dbReference type="NCBI Taxonomy" id="1191159"/>
    <lineage>
        <taxon>Eukaryota</taxon>
        <taxon>Fungi</taxon>
        <taxon>Dikarya</taxon>
        <taxon>Ascomycota</taxon>
        <taxon>Pezizomycotina</taxon>
        <taxon>Sordariomycetes</taxon>
        <taxon>Sordariomycetidae</taxon>
        <taxon>Diaporthales</taxon>
        <taxon>Gnomoniaceae</taxon>
        <taxon>Gnomoniopsis</taxon>
    </lineage>
</organism>